<keyword evidence="3" id="KW-1185">Reference proteome</keyword>
<organism evidence="2 3">
    <name type="scientific">Araneus ventricosus</name>
    <name type="common">Orbweaver spider</name>
    <name type="synonym">Epeira ventricosa</name>
    <dbReference type="NCBI Taxonomy" id="182803"/>
    <lineage>
        <taxon>Eukaryota</taxon>
        <taxon>Metazoa</taxon>
        <taxon>Ecdysozoa</taxon>
        <taxon>Arthropoda</taxon>
        <taxon>Chelicerata</taxon>
        <taxon>Arachnida</taxon>
        <taxon>Araneae</taxon>
        <taxon>Araneomorphae</taxon>
        <taxon>Entelegynae</taxon>
        <taxon>Araneoidea</taxon>
        <taxon>Araneidae</taxon>
        <taxon>Araneus</taxon>
    </lineage>
</organism>
<evidence type="ECO:0000313" key="2">
    <source>
        <dbReference type="EMBL" id="GBN05952.1"/>
    </source>
</evidence>
<dbReference type="EMBL" id="BGPR01116068">
    <property type="protein sequence ID" value="GBN05952.1"/>
    <property type="molecule type" value="Genomic_DNA"/>
</dbReference>
<feature type="region of interest" description="Disordered" evidence="1">
    <location>
        <begin position="73"/>
        <end position="95"/>
    </location>
</feature>
<reference evidence="2 3" key="1">
    <citation type="journal article" date="2019" name="Sci. Rep.">
        <title>Orb-weaving spider Araneus ventricosus genome elucidates the spidroin gene catalogue.</title>
        <authorList>
            <person name="Kono N."/>
            <person name="Nakamura H."/>
            <person name="Ohtoshi R."/>
            <person name="Moran D.A.P."/>
            <person name="Shinohara A."/>
            <person name="Yoshida Y."/>
            <person name="Fujiwara M."/>
            <person name="Mori M."/>
            <person name="Tomita M."/>
            <person name="Arakawa K."/>
        </authorList>
    </citation>
    <scope>NUCLEOTIDE SEQUENCE [LARGE SCALE GENOMIC DNA]</scope>
</reference>
<evidence type="ECO:0000256" key="1">
    <source>
        <dbReference type="SAM" id="MobiDB-lite"/>
    </source>
</evidence>
<gene>
    <name evidence="2" type="ORF">AVEN_33174_1</name>
</gene>
<evidence type="ECO:0000313" key="3">
    <source>
        <dbReference type="Proteomes" id="UP000499080"/>
    </source>
</evidence>
<protein>
    <submittedName>
        <fullName evidence="2">Uncharacterized protein</fullName>
    </submittedName>
</protein>
<dbReference type="AlphaFoldDB" id="A0A4Y2KUQ8"/>
<sequence>MKDRPPRQHCQALRFLHYSPHYERLMQQPPRVTGVQSVFGDFPKIHTIIIVPSDWREADYLYGSLSSVKSRCHPPDGVRGGVRPRLPSGSQKNWA</sequence>
<accession>A0A4Y2KUQ8</accession>
<dbReference type="Proteomes" id="UP000499080">
    <property type="component" value="Unassembled WGS sequence"/>
</dbReference>
<comment type="caution">
    <text evidence="2">The sequence shown here is derived from an EMBL/GenBank/DDBJ whole genome shotgun (WGS) entry which is preliminary data.</text>
</comment>
<proteinExistence type="predicted"/>
<name>A0A4Y2KUQ8_ARAVE</name>